<keyword evidence="2" id="KW-0805">Transcription regulation</keyword>
<dbReference type="InterPro" id="IPR036388">
    <property type="entry name" value="WH-like_DNA-bd_sf"/>
</dbReference>
<dbReference type="InterPro" id="IPR000847">
    <property type="entry name" value="LysR_HTH_N"/>
</dbReference>
<organism evidence="6">
    <name type="scientific">uncultured Desulfobacterium sp</name>
    <dbReference type="NCBI Taxonomy" id="201089"/>
    <lineage>
        <taxon>Bacteria</taxon>
        <taxon>Pseudomonadati</taxon>
        <taxon>Thermodesulfobacteriota</taxon>
        <taxon>Desulfobacteria</taxon>
        <taxon>Desulfobacterales</taxon>
        <taxon>Desulfobacteriaceae</taxon>
        <taxon>Desulfobacterium</taxon>
        <taxon>environmental samples</taxon>
    </lineage>
</organism>
<evidence type="ECO:0000259" key="5">
    <source>
        <dbReference type="PROSITE" id="PS50931"/>
    </source>
</evidence>
<evidence type="ECO:0000313" key="6">
    <source>
        <dbReference type="EMBL" id="CBX29744.1"/>
    </source>
</evidence>
<dbReference type="SUPFAM" id="SSF46785">
    <property type="entry name" value="Winged helix' DNA-binding domain"/>
    <property type="match status" value="1"/>
</dbReference>
<evidence type="ECO:0000256" key="2">
    <source>
        <dbReference type="ARBA" id="ARBA00023015"/>
    </source>
</evidence>
<name>E1YGQ0_9BACT</name>
<dbReference type="NCBIfam" id="NF040786">
    <property type="entry name" value="LysR_Sec_metab"/>
    <property type="match status" value="1"/>
</dbReference>
<gene>
    <name evidence="6" type="ORF">N47_F14390</name>
</gene>
<dbReference type="CDD" id="cd08420">
    <property type="entry name" value="PBP2_CysL_like"/>
    <property type="match status" value="1"/>
</dbReference>
<dbReference type="PROSITE" id="PS50931">
    <property type="entry name" value="HTH_LYSR"/>
    <property type="match status" value="1"/>
</dbReference>
<dbReference type="Gene3D" id="3.40.190.290">
    <property type="match status" value="1"/>
</dbReference>
<evidence type="ECO:0000256" key="3">
    <source>
        <dbReference type="ARBA" id="ARBA00023125"/>
    </source>
</evidence>
<dbReference type="PRINTS" id="PR00039">
    <property type="entry name" value="HTHLYSR"/>
</dbReference>
<proteinExistence type="inferred from homology"/>
<dbReference type="FunFam" id="1.10.10.10:FF:000001">
    <property type="entry name" value="LysR family transcriptional regulator"/>
    <property type="match status" value="1"/>
</dbReference>
<dbReference type="EMBL" id="FR695873">
    <property type="protein sequence ID" value="CBX29744.1"/>
    <property type="molecule type" value="Genomic_DNA"/>
</dbReference>
<dbReference type="SUPFAM" id="SSF53850">
    <property type="entry name" value="Periplasmic binding protein-like II"/>
    <property type="match status" value="1"/>
</dbReference>
<dbReference type="InterPro" id="IPR036390">
    <property type="entry name" value="WH_DNA-bd_sf"/>
</dbReference>
<reference evidence="6" key="1">
    <citation type="journal article" date="2011" name="Environ. Microbiol.">
        <title>Genomic insights into the metabolic potential of the polycyclic aromatic hydrocarbon degrading sulfate-reducing Deltaproteobacterium N47.</title>
        <authorList>
            <person name="Bergmann F."/>
            <person name="Selesi D."/>
            <person name="Weinmaier T."/>
            <person name="Tischler P."/>
            <person name="Rattei T."/>
            <person name="Meckenstock R.U."/>
        </authorList>
    </citation>
    <scope>NUCLEOTIDE SEQUENCE</scope>
</reference>
<dbReference type="PANTHER" id="PTHR30126:SF64">
    <property type="entry name" value="HTH-TYPE TRANSCRIPTIONAL REGULATOR CITR"/>
    <property type="match status" value="1"/>
</dbReference>
<keyword evidence="3" id="KW-0238">DNA-binding</keyword>
<dbReference type="Pfam" id="PF03466">
    <property type="entry name" value="LysR_substrate"/>
    <property type="match status" value="1"/>
</dbReference>
<dbReference type="Pfam" id="PF00126">
    <property type="entry name" value="HTH_1"/>
    <property type="match status" value="1"/>
</dbReference>
<comment type="similarity">
    <text evidence="1">Belongs to the LysR transcriptional regulatory family.</text>
</comment>
<evidence type="ECO:0000256" key="1">
    <source>
        <dbReference type="ARBA" id="ARBA00009437"/>
    </source>
</evidence>
<dbReference type="InterPro" id="IPR047788">
    <property type="entry name" value="LysR-like_Sec_metab"/>
</dbReference>
<dbReference type="GO" id="GO:0003700">
    <property type="term" value="F:DNA-binding transcription factor activity"/>
    <property type="evidence" value="ECO:0007669"/>
    <property type="project" value="InterPro"/>
</dbReference>
<dbReference type="AlphaFoldDB" id="E1YGQ0"/>
<dbReference type="Gene3D" id="1.10.10.10">
    <property type="entry name" value="Winged helix-like DNA-binding domain superfamily/Winged helix DNA-binding domain"/>
    <property type="match status" value="1"/>
</dbReference>
<protein>
    <recommendedName>
        <fullName evidence="5">HTH lysR-type domain-containing protein</fullName>
    </recommendedName>
</protein>
<keyword evidence="4" id="KW-0804">Transcription</keyword>
<evidence type="ECO:0000256" key="4">
    <source>
        <dbReference type="ARBA" id="ARBA00023163"/>
    </source>
</evidence>
<sequence length="308" mass="34010">MDLILKSMDLWHLKIFCKVIEQKSFSKAGESVFISQPTVSSHMRDLESYFGCRMVDRLSREAVPTKAGALLYSYAKKLLALYDEMESALSGFQGNIKGSLVIGGSTIPGEYILPGIAGSFTKTYPDIKLSLIIGDTEKIINDTVSGFIELGVVGAAKKDKRIQQEILIDDQMQLIVPSNHKWAKKKSVTIKMLTEEPFIIREKGSGTLKSFEQNLNKAGFDIDDLKIAAQMGSTEAVRQGIKNQVGVSILSTIAVRDNLKDGSLKALAIEGLDLNRSFYLTLSKQRSLSPLCNAFIEHMKSRLLTNLP</sequence>
<dbReference type="PANTHER" id="PTHR30126">
    <property type="entry name" value="HTH-TYPE TRANSCRIPTIONAL REGULATOR"/>
    <property type="match status" value="1"/>
</dbReference>
<dbReference type="GO" id="GO:0000976">
    <property type="term" value="F:transcription cis-regulatory region binding"/>
    <property type="evidence" value="ECO:0007669"/>
    <property type="project" value="TreeGrafter"/>
</dbReference>
<accession>E1YGQ0</accession>
<dbReference type="InterPro" id="IPR005119">
    <property type="entry name" value="LysR_subst-bd"/>
</dbReference>
<feature type="domain" description="HTH lysR-type" evidence="5">
    <location>
        <begin position="8"/>
        <end position="65"/>
    </location>
</feature>